<dbReference type="EMBL" id="FNBX01000001">
    <property type="protein sequence ID" value="SDF07918.1"/>
    <property type="molecule type" value="Genomic_DNA"/>
</dbReference>
<gene>
    <name evidence="6" type="ORF">SAMN05192586_101160</name>
</gene>
<evidence type="ECO:0000313" key="6">
    <source>
        <dbReference type="EMBL" id="SDF07918.1"/>
    </source>
</evidence>
<name>A0A1G7I5Q0_9BACT</name>
<dbReference type="PANTHER" id="PTHR43369">
    <property type="entry name" value="PHOSPHORIBOSYLGLYCINAMIDE FORMYLTRANSFERASE"/>
    <property type="match status" value="1"/>
</dbReference>
<evidence type="ECO:0000256" key="1">
    <source>
        <dbReference type="ARBA" id="ARBA00005054"/>
    </source>
</evidence>
<evidence type="ECO:0000313" key="7">
    <source>
        <dbReference type="Proteomes" id="UP000199355"/>
    </source>
</evidence>
<dbReference type="Pfam" id="PF00551">
    <property type="entry name" value="Formyl_trans_N"/>
    <property type="match status" value="1"/>
</dbReference>
<dbReference type="PANTHER" id="PTHR43369:SF2">
    <property type="entry name" value="PHOSPHORIBOSYLGLYCINAMIDE FORMYLTRANSFERASE"/>
    <property type="match status" value="1"/>
</dbReference>
<dbReference type="Proteomes" id="UP000199355">
    <property type="component" value="Unassembled WGS sequence"/>
</dbReference>
<dbReference type="AlphaFoldDB" id="A0A1G7I5Q0"/>
<dbReference type="GO" id="GO:0004644">
    <property type="term" value="F:phosphoribosylglycinamide formyltransferase activity"/>
    <property type="evidence" value="ECO:0007669"/>
    <property type="project" value="UniProtKB-EC"/>
</dbReference>
<dbReference type="GO" id="GO:0005829">
    <property type="term" value="C:cytosol"/>
    <property type="evidence" value="ECO:0007669"/>
    <property type="project" value="TreeGrafter"/>
</dbReference>
<evidence type="ECO:0000256" key="2">
    <source>
        <dbReference type="ARBA" id="ARBA00012254"/>
    </source>
</evidence>
<evidence type="ECO:0000259" key="5">
    <source>
        <dbReference type="Pfam" id="PF00551"/>
    </source>
</evidence>
<evidence type="ECO:0000256" key="4">
    <source>
        <dbReference type="ARBA" id="ARBA00022755"/>
    </source>
</evidence>
<dbReference type="STRING" id="571438.SAMN05192586_101160"/>
<dbReference type="GO" id="GO:0006189">
    <property type="term" value="P:'de novo' IMP biosynthetic process"/>
    <property type="evidence" value="ECO:0007669"/>
    <property type="project" value="TreeGrafter"/>
</dbReference>
<protein>
    <recommendedName>
        <fullName evidence="2">phosphoribosylglycinamide formyltransferase 1</fullName>
        <ecNumber evidence="2">2.1.2.2</ecNumber>
    </recommendedName>
</protein>
<accession>A0A1G7I5Q0</accession>
<evidence type="ECO:0000256" key="3">
    <source>
        <dbReference type="ARBA" id="ARBA00022679"/>
    </source>
</evidence>
<comment type="pathway">
    <text evidence="1">Purine metabolism; IMP biosynthesis via de novo pathway; N(2)-formyl-N(1)-(5-phospho-D-ribosyl)glycinamide from N(1)-(5-phospho-D-ribosyl)glycinamide (10-formyl THF route): step 1/1.</text>
</comment>
<sequence>MRILILSKYDIQGCCNLNQLFALLSPCHSLRALLSDDLLPEERGNPHADCCTWHDRDFLKNAFFPLLDQAAPPADAALLTFQGLERRYNTPVRLLEHGRHNDQMLAALEEFRPDLVYACRFDYILPAFVLERMQGRCINTHSGPLPQCRGPNASFWAMRLGYRQTACSLHRITPHIDCGPLLAGVPVPLDYSRCLFWNRQRIYRAGIAAFGTVLSRLAKGEQPPEREQNPTLRRYYAFPDAAAFQAFTEAGKKLYDAASYLEILARFLPSAAPGPQLPGGSLAAWYAAASREAGLHALCAAHRGVYA</sequence>
<feature type="domain" description="Formyl transferase N-terminal" evidence="5">
    <location>
        <begin position="97"/>
        <end position="188"/>
    </location>
</feature>
<reference evidence="7" key="1">
    <citation type="submission" date="2016-10" db="EMBL/GenBank/DDBJ databases">
        <authorList>
            <person name="Varghese N."/>
            <person name="Submissions S."/>
        </authorList>
    </citation>
    <scope>NUCLEOTIDE SEQUENCE [LARGE SCALE GENOMIC DNA]</scope>
    <source>
        <strain evidence="7">KHC7</strain>
    </source>
</reference>
<organism evidence="6 7">
    <name type="scientific">Desulfovibrio legallii</name>
    <dbReference type="NCBI Taxonomy" id="571438"/>
    <lineage>
        <taxon>Bacteria</taxon>
        <taxon>Pseudomonadati</taxon>
        <taxon>Thermodesulfobacteriota</taxon>
        <taxon>Desulfovibrionia</taxon>
        <taxon>Desulfovibrionales</taxon>
        <taxon>Desulfovibrionaceae</taxon>
        <taxon>Desulfovibrio</taxon>
    </lineage>
</organism>
<dbReference type="Gene3D" id="3.40.50.12230">
    <property type="match status" value="1"/>
</dbReference>
<dbReference type="EC" id="2.1.2.2" evidence="2"/>
<keyword evidence="3 6" id="KW-0808">Transferase</keyword>
<dbReference type="InterPro" id="IPR036477">
    <property type="entry name" value="Formyl_transf_N_sf"/>
</dbReference>
<keyword evidence="7" id="KW-1185">Reference proteome</keyword>
<dbReference type="RefSeq" id="WP_180365355.1">
    <property type="nucleotide sequence ID" value="NZ_FNBX01000001.1"/>
</dbReference>
<dbReference type="InterPro" id="IPR002376">
    <property type="entry name" value="Formyl_transf_N"/>
</dbReference>
<keyword evidence="4" id="KW-0658">Purine biosynthesis</keyword>
<dbReference type="SUPFAM" id="SSF53328">
    <property type="entry name" value="Formyltransferase"/>
    <property type="match status" value="1"/>
</dbReference>
<proteinExistence type="predicted"/>